<name>A0A1G9H6U5_9ACTN</name>
<dbReference type="AlphaFoldDB" id="A0A1G9H6U5"/>
<dbReference type="STRING" id="417292.SAMN05421806_11814"/>
<dbReference type="GO" id="GO:0016301">
    <property type="term" value="F:kinase activity"/>
    <property type="evidence" value="ECO:0007669"/>
    <property type="project" value="UniProtKB-KW"/>
</dbReference>
<reference evidence="1 2" key="1">
    <citation type="submission" date="2016-10" db="EMBL/GenBank/DDBJ databases">
        <authorList>
            <person name="de Groot N.N."/>
        </authorList>
    </citation>
    <scope>NUCLEOTIDE SEQUENCE [LARGE SCALE GENOMIC DNA]</scope>
    <source>
        <strain evidence="1 2">CGMCC 4.5727</strain>
    </source>
</reference>
<keyword evidence="1" id="KW-0808">Transferase</keyword>
<keyword evidence="2" id="KW-1185">Reference proteome</keyword>
<dbReference type="Proteomes" id="UP000199155">
    <property type="component" value="Unassembled WGS sequence"/>
</dbReference>
<dbReference type="GO" id="GO:0019748">
    <property type="term" value="P:secondary metabolic process"/>
    <property type="evidence" value="ECO:0007669"/>
    <property type="project" value="InterPro"/>
</dbReference>
<keyword evidence="1" id="KW-0418">Kinase</keyword>
<dbReference type="GO" id="GO:0016773">
    <property type="term" value="F:phosphotransferase activity, alcohol group as acceptor"/>
    <property type="evidence" value="ECO:0007669"/>
    <property type="project" value="InterPro"/>
</dbReference>
<gene>
    <name evidence="1" type="ORF">SAMN05421806_11814</name>
</gene>
<dbReference type="SUPFAM" id="SSF56112">
    <property type="entry name" value="Protein kinase-like (PK-like)"/>
    <property type="match status" value="1"/>
</dbReference>
<accession>A0A1G9H6U5</accession>
<dbReference type="InterPro" id="IPR006748">
    <property type="entry name" value="NH2Glyco/OHUrea_AB-resist_kin"/>
</dbReference>
<dbReference type="RefSeq" id="WP_093616214.1">
    <property type="nucleotide sequence ID" value="NZ_FNFF01000018.1"/>
</dbReference>
<proteinExistence type="predicted"/>
<dbReference type="Pfam" id="PF04655">
    <property type="entry name" value="APH_6_hur"/>
    <property type="match status" value="1"/>
</dbReference>
<dbReference type="EMBL" id="FNFF01000018">
    <property type="protein sequence ID" value="SDL08589.1"/>
    <property type="molecule type" value="Genomic_DNA"/>
</dbReference>
<protein>
    <submittedName>
        <fullName evidence="1">Streptomycin 6-kinase</fullName>
    </submittedName>
</protein>
<dbReference type="OrthoDB" id="3638028at2"/>
<evidence type="ECO:0000313" key="1">
    <source>
        <dbReference type="EMBL" id="SDL08589.1"/>
    </source>
</evidence>
<dbReference type="InterPro" id="IPR011009">
    <property type="entry name" value="Kinase-like_dom_sf"/>
</dbReference>
<evidence type="ECO:0000313" key="2">
    <source>
        <dbReference type="Proteomes" id="UP000199155"/>
    </source>
</evidence>
<sequence length="304" mass="34060">MIEIEVPEELATTQIKYNGEAGRAFIAALPGRAAEFLERWELRRTGPSMYGMASLVLPVERADGTPAALKLQLLDEESEGEPLGLRTWDGDGAVRLLDHDTATNTMLLERLDETRHLSALEDSREATRILAELLARLTAVPAPPGLRTLEAAAREMLAETPEAVRELPEAERQLVLACASQVREVVDEPGDRLLHWDLHFDNILAADREPWLAIDPKPLAGDPGFDLMPALDNLYDPAEVLWRFDLLTETLGLDRQRAAAWTLGRVLQNSLWALEDEEFHDSEFQSHQLEIARLLLDRRVSVRA</sequence>
<organism evidence="1 2">
    <name type="scientific">Streptomyces indicus</name>
    <dbReference type="NCBI Taxonomy" id="417292"/>
    <lineage>
        <taxon>Bacteria</taxon>
        <taxon>Bacillati</taxon>
        <taxon>Actinomycetota</taxon>
        <taxon>Actinomycetes</taxon>
        <taxon>Kitasatosporales</taxon>
        <taxon>Streptomycetaceae</taxon>
        <taxon>Streptomyces</taxon>
    </lineage>
</organism>